<dbReference type="GO" id="GO:0006400">
    <property type="term" value="P:tRNA modification"/>
    <property type="evidence" value="ECO:0007669"/>
    <property type="project" value="InterPro"/>
</dbReference>
<dbReference type="GO" id="GO:0006424">
    <property type="term" value="P:glutamyl-tRNA aminoacylation"/>
    <property type="evidence" value="ECO:0007669"/>
    <property type="project" value="InterPro"/>
</dbReference>
<feature type="binding site" evidence="7">
    <location>
        <position position="46"/>
    </location>
    <ligand>
        <name>L-glutamate</name>
        <dbReference type="ChEBI" id="CHEBI:29985"/>
    </ligand>
</feature>
<evidence type="ECO:0000259" key="9">
    <source>
        <dbReference type="Pfam" id="PF00749"/>
    </source>
</evidence>
<dbReference type="EMBL" id="JAKILB010000011">
    <property type="protein sequence ID" value="MCL1140033.1"/>
    <property type="molecule type" value="Genomic_DNA"/>
</dbReference>
<evidence type="ECO:0000256" key="7">
    <source>
        <dbReference type="HAMAP-Rule" id="MF_01428"/>
    </source>
</evidence>
<feature type="binding site" evidence="7">
    <location>
        <position position="120"/>
    </location>
    <ligand>
        <name>Zn(2+)</name>
        <dbReference type="ChEBI" id="CHEBI:29105"/>
    </ligand>
</feature>
<keyword evidence="5 7" id="KW-0067">ATP-binding</keyword>
<dbReference type="InterPro" id="IPR049940">
    <property type="entry name" value="GluQ/Sye"/>
</dbReference>
<comment type="caution">
    <text evidence="10">The sequence shown here is derived from an EMBL/GenBank/DDBJ whole genome shotgun (WGS) entry which is preliminary data.</text>
</comment>
<name>A0A9X1ZE71_9GAMM</name>
<keyword evidence="3 7" id="KW-0547">Nucleotide-binding</keyword>
<feature type="short sequence motif" description="'KMSKS' region" evidence="7">
    <location>
        <begin position="229"/>
        <end position="233"/>
    </location>
</feature>
<gene>
    <name evidence="10" type="primary">gluQRS</name>
    <name evidence="7" type="synonym">gluQ</name>
    <name evidence="10" type="ORF">L2740_15915</name>
</gene>
<evidence type="ECO:0000313" key="11">
    <source>
        <dbReference type="Proteomes" id="UP001139293"/>
    </source>
</evidence>
<dbReference type="InterPro" id="IPR020058">
    <property type="entry name" value="Glu/Gln-tRNA-synth_Ib_cat-dom"/>
</dbReference>
<evidence type="ECO:0000256" key="4">
    <source>
        <dbReference type="ARBA" id="ARBA00022833"/>
    </source>
</evidence>
<dbReference type="NCBIfam" id="NF004314">
    <property type="entry name" value="PRK05710.1-3"/>
    <property type="match status" value="1"/>
</dbReference>
<dbReference type="InterPro" id="IPR022380">
    <property type="entry name" value="Glu-Q_tRNA(Asp)_Synthase"/>
</dbReference>
<dbReference type="GO" id="GO:0008270">
    <property type="term" value="F:zinc ion binding"/>
    <property type="evidence" value="ECO:0007669"/>
    <property type="project" value="UniProtKB-UniRule"/>
</dbReference>
<feature type="binding site" evidence="7">
    <location>
        <position position="232"/>
    </location>
    <ligand>
        <name>ATP</name>
        <dbReference type="ChEBI" id="CHEBI:30616"/>
    </ligand>
</feature>
<dbReference type="InterPro" id="IPR014729">
    <property type="entry name" value="Rossmann-like_a/b/a_fold"/>
</dbReference>
<protein>
    <recommendedName>
        <fullName evidence="7">Glutamyl-Q tRNA(Asp) synthetase</fullName>
        <shortName evidence="7">Glu-Q-RSs</shortName>
        <ecNumber evidence="7">6.1.1.-</ecNumber>
    </recommendedName>
</protein>
<dbReference type="AlphaFoldDB" id="A0A9X1ZE71"/>
<evidence type="ECO:0000256" key="1">
    <source>
        <dbReference type="ARBA" id="ARBA00022598"/>
    </source>
</evidence>
<organism evidence="10 11">
    <name type="scientific">Shewanella pneumatophori</name>
    <dbReference type="NCBI Taxonomy" id="314092"/>
    <lineage>
        <taxon>Bacteria</taxon>
        <taxon>Pseudomonadati</taxon>
        <taxon>Pseudomonadota</taxon>
        <taxon>Gammaproteobacteria</taxon>
        <taxon>Alteromonadales</taxon>
        <taxon>Shewanellaceae</taxon>
        <taxon>Shewanella</taxon>
    </lineage>
</organism>
<dbReference type="Proteomes" id="UP001139293">
    <property type="component" value="Unassembled WGS sequence"/>
</dbReference>
<evidence type="ECO:0000256" key="2">
    <source>
        <dbReference type="ARBA" id="ARBA00022723"/>
    </source>
</evidence>
<evidence type="ECO:0000256" key="6">
    <source>
        <dbReference type="ARBA" id="ARBA00023146"/>
    </source>
</evidence>
<keyword evidence="2 7" id="KW-0479">Metal-binding</keyword>
<evidence type="ECO:0000256" key="5">
    <source>
        <dbReference type="ARBA" id="ARBA00022840"/>
    </source>
</evidence>
<feature type="binding site" evidence="7">
    <location>
        <position position="173"/>
    </location>
    <ligand>
        <name>L-glutamate</name>
        <dbReference type="ChEBI" id="CHEBI:29985"/>
    </ligand>
</feature>
<feature type="domain" description="Glutamyl/glutaminyl-tRNA synthetase class Ib catalytic" evidence="9">
    <location>
        <begin position="10"/>
        <end position="238"/>
    </location>
</feature>
<keyword evidence="11" id="KW-1185">Reference proteome</keyword>
<dbReference type="InterPro" id="IPR000924">
    <property type="entry name" value="Glu/Gln-tRNA-synth"/>
</dbReference>
<keyword evidence="8" id="KW-0648">Protein biosynthesis</keyword>
<comment type="cofactor">
    <cofactor evidence="7">
        <name>Zn(2+)</name>
        <dbReference type="ChEBI" id="CHEBI:29105"/>
    </cofactor>
    <text evidence="7">Binds 1 zinc ion per subunit.</text>
</comment>
<reference evidence="10" key="1">
    <citation type="submission" date="2022-01" db="EMBL/GenBank/DDBJ databases">
        <title>Whole genome-based taxonomy of the Shewanellaceae.</title>
        <authorList>
            <person name="Martin-Rodriguez A.J."/>
        </authorList>
    </citation>
    <scope>NUCLEOTIDE SEQUENCE</scope>
    <source>
        <strain evidence="10">KCTC 23973</strain>
    </source>
</reference>
<feature type="binding site" evidence="7">
    <location>
        <position position="102"/>
    </location>
    <ligand>
        <name>Zn(2+)</name>
        <dbReference type="ChEBI" id="CHEBI:29105"/>
    </ligand>
</feature>
<proteinExistence type="inferred from homology"/>
<dbReference type="SUPFAM" id="SSF52374">
    <property type="entry name" value="Nucleotidylyl transferase"/>
    <property type="match status" value="1"/>
</dbReference>
<dbReference type="RefSeq" id="WP_248951104.1">
    <property type="nucleotide sequence ID" value="NZ_JAKILB010000011.1"/>
</dbReference>
<keyword evidence="4 7" id="KW-0862">Zinc</keyword>
<dbReference type="PANTHER" id="PTHR43311">
    <property type="entry name" value="GLUTAMATE--TRNA LIGASE"/>
    <property type="match status" value="1"/>
</dbReference>
<feature type="binding site" evidence="7">
    <location>
        <position position="104"/>
    </location>
    <ligand>
        <name>Zn(2+)</name>
        <dbReference type="ChEBI" id="CHEBI:29105"/>
    </ligand>
</feature>
<dbReference type="HAMAP" id="MF_01428">
    <property type="entry name" value="Glu_Q_tRNA_synth"/>
    <property type="match status" value="1"/>
</dbReference>
<dbReference type="EC" id="6.1.1.-" evidence="7"/>
<accession>A0A9X1ZE71</accession>
<dbReference type="GO" id="GO:0005829">
    <property type="term" value="C:cytosol"/>
    <property type="evidence" value="ECO:0007669"/>
    <property type="project" value="TreeGrafter"/>
</dbReference>
<dbReference type="GO" id="GO:0005524">
    <property type="term" value="F:ATP binding"/>
    <property type="evidence" value="ECO:0007669"/>
    <property type="project" value="UniProtKB-KW"/>
</dbReference>
<dbReference type="FunFam" id="3.40.50.620:FF:000093">
    <property type="entry name" value="Glutamyl-Q tRNA(Asp) synthetase"/>
    <property type="match status" value="1"/>
</dbReference>
<dbReference type="Gene3D" id="3.40.50.620">
    <property type="entry name" value="HUPs"/>
    <property type="match status" value="1"/>
</dbReference>
<dbReference type="PANTHER" id="PTHR43311:SF1">
    <property type="entry name" value="GLUTAMYL-Q TRNA(ASP) SYNTHETASE"/>
    <property type="match status" value="1"/>
</dbReference>
<comment type="function">
    <text evidence="7">Catalyzes the tRNA-independent activation of glutamate in presence of ATP and the subsequent transfer of glutamate onto a tRNA(Asp). Glutamate is transferred on the 2-amino-5-(4,5-dihydroxy-2-cyclopenten-1-yl) moiety of the queuosine in the wobble position of the QUC anticodon.</text>
</comment>
<feature type="binding site" evidence="7">
    <location>
        <begin position="10"/>
        <end position="14"/>
    </location>
    <ligand>
        <name>L-glutamate</name>
        <dbReference type="ChEBI" id="CHEBI:29985"/>
    </ligand>
</feature>
<dbReference type="GO" id="GO:0004818">
    <property type="term" value="F:glutamate-tRNA ligase activity"/>
    <property type="evidence" value="ECO:0007669"/>
    <property type="project" value="TreeGrafter"/>
</dbReference>
<comment type="similarity">
    <text evidence="7">Belongs to the class-I aminoacyl-tRNA synthetase family. GluQ subfamily.</text>
</comment>
<sequence length="292" mass="32317">MVNTTSYIGRFAPSPSGPLHFGSLIAALGSYLRARSMGGKWLVRIEDIDPPREIAGASSAILNTLEAYGLEWDEEVLYQSQRLDIYQARIEQLLQDNQAYYCQCTRKQIQAMGGSYDGRCGQLPQALTQGAIRVRNPYAVAHFVDQHMGQVSVDEAFAAEDFIIKRSDGLYAYQLAVVLDDIHQNITEVVRGCDLLEPTCRQESLYQILQSPVPKWLHLPLACAEKGRKLSKQNHAPAIDNLHPQASINAALAFLGQSPVTTESQVSTMIAQAVEQFDLALVPKQSEILLDT</sequence>
<evidence type="ECO:0000313" key="10">
    <source>
        <dbReference type="EMBL" id="MCL1140033.1"/>
    </source>
</evidence>
<keyword evidence="6 7" id="KW-0030">Aminoacyl-tRNA synthetase</keyword>
<keyword evidence="1 7" id="KW-0436">Ligase</keyword>
<feature type="binding site" evidence="7">
    <location>
        <position position="116"/>
    </location>
    <ligand>
        <name>Zn(2+)</name>
        <dbReference type="ChEBI" id="CHEBI:29105"/>
    </ligand>
</feature>
<evidence type="ECO:0000256" key="3">
    <source>
        <dbReference type="ARBA" id="ARBA00022741"/>
    </source>
</evidence>
<evidence type="ECO:0000256" key="8">
    <source>
        <dbReference type="RuleBase" id="RU363037"/>
    </source>
</evidence>
<feature type="short sequence motif" description="'HIGH' region" evidence="7">
    <location>
        <begin position="13"/>
        <end position="23"/>
    </location>
</feature>
<dbReference type="PRINTS" id="PR00987">
    <property type="entry name" value="TRNASYNTHGLU"/>
</dbReference>
<feature type="binding site" evidence="7">
    <location>
        <position position="191"/>
    </location>
    <ligand>
        <name>L-glutamate</name>
        <dbReference type="ChEBI" id="CHEBI:29985"/>
    </ligand>
</feature>
<dbReference type="Pfam" id="PF00749">
    <property type="entry name" value="tRNA-synt_1c"/>
    <property type="match status" value="1"/>
</dbReference>
<dbReference type="NCBIfam" id="TIGR03838">
    <property type="entry name" value="queuosine_YadB"/>
    <property type="match status" value="1"/>
</dbReference>